<accession>F0W896</accession>
<keyword evidence="1" id="KW-0472">Membrane</keyword>
<evidence type="ECO:0000256" key="1">
    <source>
        <dbReference type="SAM" id="Phobius"/>
    </source>
</evidence>
<dbReference type="HOGENOM" id="CLU_2854318_0_0_1"/>
<feature type="transmembrane region" description="Helical" evidence="1">
    <location>
        <begin position="20"/>
        <end position="38"/>
    </location>
</feature>
<keyword evidence="1" id="KW-1133">Transmembrane helix</keyword>
<organism evidence="2">
    <name type="scientific">Albugo laibachii Nc14</name>
    <dbReference type="NCBI Taxonomy" id="890382"/>
    <lineage>
        <taxon>Eukaryota</taxon>
        <taxon>Sar</taxon>
        <taxon>Stramenopiles</taxon>
        <taxon>Oomycota</taxon>
        <taxon>Peronosporomycetes</taxon>
        <taxon>Albuginales</taxon>
        <taxon>Albuginaceae</taxon>
        <taxon>Albugo</taxon>
    </lineage>
</organism>
<protein>
    <submittedName>
        <fullName evidence="2">AlNc14C33G2990 protein</fullName>
    </submittedName>
</protein>
<dbReference type="AlphaFoldDB" id="F0W896"/>
<sequence length="65" mass="7650">MLLDISNRSQLSISFRQKYIIISFTSFIASTCVASSVLQNSVHQEWQLKFKFKKWCKTIDFTSLR</sequence>
<reference evidence="2" key="2">
    <citation type="submission" date="2011-02" db="EMBL/GenBank/DDBJ databases">
        <authorList>
            <person name="MacLean D."/>
        </authorList>
    </citation>
    <scope>NUCLEOTIDE SEQUENCE</scope>
</reference>
<reference evidence="2" key="1">
    <citation type="journal article" date="2011" name="PLoS Biol.">
        <title>Gene gain and loss during evolution of obligate parasitism in the white rust pathogen of Arabidopsis thaliana.</title>
        <authorList>
            <person name="Kemen E."/>
            <person name="Gardiner A."/>
            <person name="Schultz-Larsen T."/>
            <person name="Kemen A.C."/>
            <person name="Balmuth A.L."/>
            <person name="Robert-Seilaniantz A."/>
            <person name="Bailey K."/>
            <person name="Holub E."/>
            <person name="Studholme D.J."/>
            <person name="Maclean D."/>
            <person name="Jones J.D."/>
        </authorList>
    </citation>
    <scope>NUCLEOTIDE SEQUENCE</scope>
</reference>
<proteinExistence type="predicted"/>
<evidence type="ECO:0000313" key="2">
    <source>
        <dbReference type="EMBL" id="CCA17296.1"/>
    </source>
</evidence>
<gene>
    <name evidence="2" type="primary">AlNc14C33G2990</name>
    <name evidence="2" type="ORF">ALNC14_034390</name>
</gene>
<name>F0W896_9STRA</name>
<keyword evidence="1" id="KW-0812">Transmembrane</keyword>
<dbReference type="EMBL" id="FR824078">
    <property type="protein sequence ID" value="CCA17296.1"/>
    <property type="molecule type" value="Genomic_DNA"/>
</dbReference>